<organism evidence="4 5">
    <name type="scientific">Vibrio anguillarum</name>
    <name type="common">Listonella anguillarum</name>
    <dbReference type="NCBI Taxonomy" id="55601"/>
    <lineage>
        <taxon>Bacteria</taxon>
        <taxon>Pseudomonadati</taxon>
        <taxon>Pseudomonadota</taxon>
        <taxon>Gammaproteobacteria</taxon>
        <taxon>Vibrionales</taxon>
        <taxon>Vibrionaceae</taxon>
        <taxon>Vibrio</taxon>
    </lineage>
</organism>
<dbReference type="Gene3D" id="2.30.110.50">
    <property type="match status" value="1"/>
</dbReference>
<evidence type="ECO:0000259" key="3">
    <source>
        <dbReference type="Pfam" id="PF22178"/>
    </source>
</evidence>
<dbReference type="NCBIfam" id="TIGR03361">
    <property type="entry name" value="VI_Rhs_Vgr"/>
    <property type="match status" value="1"/>
</dbReference>
<dbReference type="EMBL" id="JAHGUI010000051">
    <property type="protein sequence ID" value="MBT2919564.1"/>
    <property type="molecule type" value="Genomic_DNA"/>
</dbReference>
<proteinExistence type="inferred from homology"/>
<dbReference type="SUPFAM" id="SSF69349">
    <property type="entry name" value="Phage fibre proteins"/>
    <property type="match status" value="1"/>
</dbReference>
<dbReference type="InterPro" id="IPR006531">
    <property type="entry name" value="Gp5/Vgr_OB"/>
</dbReference>
<dbReference type="SUPFAM" id="SSF69279">
    <property type="entry name" value="Phage tail proteins"/>
    <property type="match status" value="2"/>
</dbReference>
<evidence type="ECO:0000256" key="1">
    <source>
        <dbReference type="ARBA" id="ARBA00005558"/>
    </source>
</evidence>
<dbReference type="SUPFAM" id="SSF69255">
    <property type="entry name" value="gp5 N-terminal domain-like"/>
    <property type="match status" value="1"/>
</dbReference>
<evidence type="ECO:0000313" key="5">
    <source>
        <dbReference type="Proteomes" id="UP000078309"/>
    </source>
</evidence>
<feature type="domain" description="Gp5/Type VI secretion system Vgr protein OB-fold" evidence="2">
    <location>
        <begin position="393"/>
        <end position="459"/>
    </location>
</feature>
<dbReference type="Pfam" id="PF22178">
    <property type="entry name" value="Gp5_trimer_C"/>
    <property type="match status" value="1"/>
</dbReference>
<sequence>MATLNFTLKVDGLADDVFVVREYQGQESLSESVLANGEPCYGFRYHIELASRQSTLSAIDVVDKTAQLTVFRNGGVVQRVHGIVRQFSKGDIGHHHTFYSLTLVPALERLSLRQNSRIFQLKTAPEILSIVLQEMGIDDYAFALKRECLQREFCVQYRETDSHFLHRLAAEEGLVYHLLHEEGKHTLIFSDDSQSLTKLDTPIPYNVLSGGIADTPYISNLISHTQSQVAESQLADYSFKKPTYAFKQSALGTAMDYQQAHYEHFDFPGRFKDDESGKAFNQIRLEYLRRQARTAQGQSNEARLQAGTLFDLVEHLDDSANRDWVVVQVNHQGRQPQALEESGGSGATTYSNQFTLIPADVTWRATPHTKPQVDGPCIAHVVGPDGEEIFCDEYGRVKLHFPWDRYSNGDEHSSCWVRVSQGWAGSQYGMMAIPRIGHEVIVDFLNGDPDQPIVTGRAYHATNKAPYTLPDNKTKTVLRSETHQGEGFNELSFEDQAGQEKIYLHAQKDYEALVLNDATTHIKHDKHLTVDNDQFSHIKNNQHLTVEGESRQKIALDRSLDVGGSLHQKIGEKTVFDSGNEVHLKAGNKLVLDAGNEITIKAAGSFIKVDGGGVHLVGPAINLNSGGSAGSGSGYGGVVAALPMGLAAPSAPDELVLSLPTASLIQQVIADIKTEMPITQVCQKRSDGSCPLSDCPCGNNK</sequence>
<name>A0ABD4QWI4_VIBAN</name>
<dbReference type="PANTHER" id="PTHR32305:SF11">
    <property type="entry name" value="TYPE VI SECRETION SYSTEM SPIKE PROTEIN VGRG3"/>
    <property type="match status" value="1"/>
</dbReference>
<comment type="similarity">
    <text evidence="1">Belongs to the VgrG protein family.</text>
</comment>
<dbReference type="Gene3D" id="3.55.50.10">
    <property type="entry name" value="Baseplate protein-like domains"/>
    <property type="match status" value="1"/>
</dbReference>
<dbReference type="RefSeq" id="WP_064624353.1">
    <property type="nucleotide sequence ID" value="NZ_JAHGUI010000051.1"/>
</dbReference>
<dbReference type="InterPro" id="IPR054030">
    <property type="entry name" value="Gp5_Vgr_C"/>
</dbReference>
<protein>
    <submittedName>
        <fullName evidence="4">Type VI secretion system tip protein VgrG</fullName>
    </submittedName>
</protein>
<dbReference type="PANTHER" id="PTHR32305">
    <property type="match status" value="1"/>
</dbReference>
<feature type="domain" description="Gp5/Type VI secretion system Vgr C-terminal trimerisation" evidence="3">
    <location>
        <begin position="477"/>
        <end position="580"/>
    </location>
</feature>
<reference evidence="4 5" key="1">
    <citation type="journal article" date="2017" name="J. Fish Dis.">
        <title>Comparative assessment of Vibrio virulence in marine fish larvae.</title>
        <authorList>
            <person name="Ronneseth A."/>
            <person name="Castillo D."/>
            <person name="D'Alvise P."/>
            <person name="Tonnesen O."/>
            <person name="Haugland G."/>
            <person name="Grotkjaer T."/>
            <person name="Engell-Sorensen K."/>
            <person name="Norremark L."/>
            <person name="Bergh O."/>
            <person name="Wergeland H.I."/>
            <person name="Gram L."/>
        </authorList>
    </citation>
    <scope>NUCLEOTIDE SEQUENCE [LARGE SCALE GENOMIC DNA]</scope>
    <source>
        <strain evidence="4 5">90-11-286</strain>
    </source>
</reference>
<dbReference type="AlphaFoldDB" id="A0ABD4QWI4"/>
<comment type="caution">
    <text evidence="4">The sequence shown here is derived from an EMBL/GenBank/DDBJ whole genome shotgun (WGS) entry which is preliminary data.</text>
</comment>
<dbReference type="Gene3D" id="4.10.220.110">
    <property type="match status" value="1"/>
</dbReference>
<dbReference type="Proteomes" id="UP000078309">
    <property type="component" value="Unassembled WGS sequence"/>
</dbReference>
<dbReference type="NCBIfam" id="TIGR01646">
    <property type="entry name" value="vgr_GE"/>
    <property type="match status" value="1"/>
</dbReference>
<dbReference type="Pfam" id="PF04717">
    <property type="entry name" value="Phage_base_V"/>
    <property type="match status" value="1"/>
</dbReference>
<gene>
    <name evidence="4" type="ORF">PL14_12830</name>
</gene>
<evidence type="ECO:0000259" key="2">
    <source>
        <dbReference type="Pfam" id="PF04717"/>
    </source>
</evidence>
<accession>A0ABD4QWI4</accession>
<dbReference type="InterPro" id="IPR037026">
    <property type="entry name" value="Vgr_OB-fold_dom_sf"/>
</dbReference>
<dbReference type="Gene3D" id="2.40.50.230">
    <property type="entry name" value="Gp5 N-terminal domain"/>
    <property type="match status" value="1"/>
</dbReference>
<dbReference type="Pfam" id="PF05954">
    <property type="entry name" value="Phage_GPD"/>
    <property type="match status" value="1"/>
</dbReference>
<dbReference type="InterPro" id="IPR006533">
    <property type="entry name" value="T6SS_Vgr_RhsGE"/>
</dbReference>
<dbReference type="InterPro" id="IPR017847">
    <property type="entry name" value="T6SS_RhsGE_Vgr_subset"/>
</dbReference>
<dbReference type="InterPro" id="IPR050708">
    <property type="entry name" value="T6SS_VgrG/RHS"/>
</dbReference>
<evidence type="ECO:0000313" key="4">
    <source>
        <dbReference type="EMBL" id="MBT2919564.1"/>
    </source>
</evidence>